<evidence type="ECO:0000313" key="9">
    <source>
        <dbReference type="EMBL" id="KAF1933718.1"/>
    </source>
</evidence>
<dbReference type="GO" id="GO:0006950">
    <property type="term" value="P:response to stress"/>
    <property type="evidence" value="ECO:0007669"/>
    <property type="project" value="UniProtKB-ARBA"/>
</dbReference>
<keyword evidence="4 7" id="KW-0256">Endoplasmic reticulum</keyword>
<evidence type="ECO:0000256" key="2">
    <source>
        <dbReference type="ARBA" id="ARBA00008917"/>
    </source>
</evidence>
<feature type="compositionally biased region" description="Basic and acidic residues" evidence="8">
    <location>
        <begin position="224"/>
        <end position="234"/>
    </location>
</feature>
<proteinExistence type="inferred from homology"/>
<comment type="similarity">
    <text evidence="2 7">Belongs to the derlin family.</text>
</comment>
<keyword evidence="10" id="KW-1185">Reference proteome</keyword>
<evidence type="ECO:0000256" key="1">
    <source>
        <dbReference type="ARBA" id="ARBA00004477"/>
    </source>
</evidence>
<dbReference type="InterPro" id="IPR035952">
    <property type="entry name" value="Rhomboid-like_sf"/>
</dbReference>
<keyword evidence="3 7" id="KW-0812">Transmembrane</keyword>
<dbReference type="RefSeq" id="XP_033453966.1">
    <property type="nucleotide sequence ID" value="XM_033587176.1"/>
</dbReference>
<comment type="function">
    <text evidence="7">May be involved in the degradation of misfolded endoplasmic reticulum (ER) luminal proteins.</text>
</comment>
<dbReference type="AlphaFoldDB" id="A0A6A5S306"/>
<evidence type="ECO:0000313" key="10">
    <source>
        <dbReference type="Proteomes" id="UP000800082"/>
    </source>
</evidence>
<reference evidence="9" key="1">
    <citation type="journal article" date="2020" name="Stud. Mycol.">
        <title>101 Dothideomycetes genomes: a test case for predicting lifestyles and emergence of pathogens.</title>
        <authorList>
            <person name="Haridas S."/>
            <person name="Albert R."/>
            <person name="Binder M."/>
            <person name="Bloem J."/>
            <person name="Labutti K."/>
            <person name="Salamov A."/>
            <person name="Andreopoulos B."/>
            <person name="Baker S."/>
            <person name="Barry K."/>
            <person name="Bills G."/>
            <person name="Bluhm B."/>
            <person name="Cannon C."/>
            <person name="Castanera R."/>
            <person name="Culley D."/>
            <person name="Daum C."/>
            <person name="Ezra D."/>
            <person name="Gonzalez J."/>
            <person name="Henrissat B."/>
            <person name="Kuo A."/>
            <person name="Liang C."/>
            <person name="Lipzen A."/>
            <person name="Lutzoni F."/>
            <person name="Magnuson J."/>
            <person name="Mondo S."/>
            <person name="Nolan M."/>
            <person name="Ohm R."/>
            <person name="Pangilinan J."/>
            <person name="Park H.-J."/>
            <person name="Ramirez L."/>
            <person name="Alfaro M."/>
            <person name="Sun H."/>
            <person name="Tritt A."/>
            <person name="Yoshinaga Y."/>
            <person name="Zwiers L.-H."/>
            <person name="Turgeon B."/>
            <person name="Goodwin S."/>
            <person name="Spatafora J."/>
            <person name="Crous P."/>
            <person name="Grigoriev I."/>
        </authorList>
    </citation>
    <scope>NUCLEOTIDE SEQUENCE</scope>
    <source>
        <strain evidence="9">CBS 183.55</strain>
    </source>
</reference>
<evidence type="ECO:0000256" key="6">
    <source>
        <dbReference type="ARBA" id="ARBA00023136"/>
    </source>
</evidence>
<dbReference type="GO" id="GO:0005789">
    <property type="term" value="C:endoplasmic reticulum membrane"/>
    <property type="evidence" value="ECO:0007669"/>
    <property type="project" value="UniProtKB-SubCell"/>
</dbReference>
<protein>
    <recommendedName>
        <fullName evidence="7">Derlin</fullName>
    </recommendedName>
</protein>
<dbReference type="Pfam" id="PF04511">
    <property type="entry name" value="DER1"/>
    <property type="match status" value="1"/>
</dbReference>
<evidence type="ECO:0000256" key="4">
    <source>
        <dbReference type="ARBA" id="ARBA00022824"/>
    </source>
</evidence>
<dbReference type="OrthoDB" id="1716531at2759"/>
<keyword evidence="5 7" id="KW-1133">Transmembrane helix</keyword>
<gene>
    <name evidence="9" type="ORF">M421DRAFT_1091</name>
</gene>
<keyword evidence="6 7" id="KW-0472">Membrane</keyword>
<evidence type="ECO:0000256" key="5">
    <source>
        <dbReference type="ARBA" id="ARBA00022989"/>
    </source>
</evidence>
<evidence type="ECO:0000256" key="8">
    <source>
        <dbReference type="SAM" id="MobiDB-lite"/>
    </source>
</evidence>
<name>A0A6A5S306_9PLEO</name>
<comment type="subcellular location">
    <subcellularLocation>
        <location evidence="1 7">Endoplasmic reticulum membrane</location>
        <topology evidence="1 7">Multi-pass membrane protein</topology>
    </subcellularLocation>
</comment>
<comment type="caution">
    <text evidence="7">Lacks conserved residue(s) required for the propagation of feature annotation.</text>
</comment>
<sequence>MAQVLQGGDGMMGGFPLEQWFYEMPVCTRWWMTAALSASVLVQCHIISPFQLFYSYWRLVTTFFYFGPLSLDLLYHIFFLQRYSRLLEESSGRSPAHFSWLLTFASTLLLCIAPIFSMAFLGSALSSTLIYIWSRKNPDTMLSFLGLLVFKAPYLPWVLLGFSVVMHGTVPKDEMCGIVVGHIWYYFNDIFPPLHNGRSPLDPPAWWIRLFDGAPPPAEETHDDDAAADHERNPNEAIPDAVPAH</sequence>
<feature type="region of interest" description="Disordered" evidence="8">
    <location>
        <begin position="216"/>
        <end position="245"/>
    </location>
</feature>
<dbReference type="PANTHER" id="PTHR11009">
    <property type="entry name" value="DER1-LIKE PROTEIN, DERLIN"/>
    <property type="match status" value="1"/>
</dbReference>
<accession>A0A6A5S306</accession>
<evidence type="ECO:0000256" key="7">
    <source>
        <dbReference type="RuleBase" id="RU363059"/>
    </source>
</evidence>
<dbReference type="InterPro" id="IPR007599">
    <property type="entry name" value="DER1"/>
</dbReference>
<feature type="transmembrane region" description="Helical" evidence="7">
    <location>
        <begin position="141"/>
        <end position="165"/>
    </location>
</feature>
<dbReference type="SUPFAM" id="SSF144091">
    <property type="entry name" value="Rhomboid-like"/>
    <property type="match status" value="1"/>
</dbReference>
<organism evidence="9 10">
    <name type="scientific">Didymella exigua CBS 183.55</name>
    <dbReference type="NCBI Taxonomy" id="1150837"/>
    <lineage>
        <taxon>Eukaryota</taxon>
        <taxon>Fungi</taxon>
        <taxon>Dikarya</taxon>
        <taxon>Ascomycota</taxon>
        <taxon>Pezizomycotina</taxon>
        <taxon>Dothideomycetes</taxon>
        <taxon>Pleosporomycetidae</taxon>
        <taxon>Pleosporales</taxon>
        <taxon>Pleosporineae</taxon>
        <taxon>Didymellaceae</taxon>
        <taxon>Didymella</taxon>
    </lineage>
</organism>
<feature type="transmembrane region" description="Helical" evidence="7">
    <location>
        <begin position="100"/>
        <end position="121"/>
    </location>
</feature>
<dbReference type="Proteomes" id="UP000800082">
    <property type="component" value="Unassembled WGS sequence"/>
</dbReference>
<dbReference type="GeneID" id="54344822"/>
<dbReference type="EMBL" id="ML978957">
    <property type="protein sequence ID" value="KAF1933718.1"/>
    <property type="molecule type" value="Genomic_DNA"/>
</dbReference>
<evidence type="ECO:0000256" key="3">
    <source>
        <dbReference type="ARBA" id="ARBA00022692"/>
    </source>
</evidence>
<feature type="transmembrane region" description="Helical" evidence="7">
    <location>
        <begin position="56"/>
        <end position="79"/>
    </location>
</feature>